<dbReference type="EC" id="2.7.13.3" evidence="3"/>
<evidence type="ECO:0000256" key="2">
    <source>
        <dbReference type="ARBA" id="ARBA00004370"/>
    </source>
</evidence>
<evidence type="ECO:0000256" key="8">
    <source>
        <dbReference type="ARBA" id="ARBA00022989"/>
    </source>
</evidence>
<evidence type="ECO:0000259" key="13">
    <source>
        <dbReference type="PROSITE" id="PS50885"/>
    </source>
</evidence>
<evidence type="ECO:0000256" key="9">
    <source>
        <dbReference type="ARBA" id="ARBA00023012"/>
    </source>
</evidence>
<dbReference type="Gene3D" id="1.10.287.130">
    <property type="match status" value="1"/>
</dbReference>
<proteinExistence type="predicted"/>
<dbReference type="InterPro" id="IPR036890">
    <property type="entry name" value="HATPase_C_sf"/>
</dbReference>
<keyword evidence="8 11" id="KW-1133">Transmembrane helix</keyword>
<dbReference type="CDD" id="cd00082">
    <property type="entry name" value="HisKA"/>
    <property type="match status" value="1"/>
</dbReference>
<evidence type="ECO:0000256" key="11">
    <source>
        <dbReference type="SAM" id="Phobius"/>
    </source>
</evidence>
<keyword evidence="4" id="KW-0597">Phosphoprotein</keyword>
<organism evidence="14 15">
    <name type="scientific">Rhodovibrio sodomensis</name>
    <dbReference type="NCBI Taxonomy" id="1088"/>
    <lineage>
        <taxon>Bacteria</taxon>
        <taxon>Pseudomonadati</taxon>
        <taxon>Pseudomonadota</taxon>
        <taxon>Alphaproteobacteria</taxon>
        <taxon>Rhodospirillales</taxon>
        <taxon>Rhodovibrionaceae</taxon>
        <taxon>Rhodovibrio</taxon>
    </lineage>
</organism>
<dbReference type="Proteomes" id="UP001296873">
    <property type="component" value="Unassembled WGS sequence"/>
</dbReference>
<dbReference type="InterPro" id="IPR003661">
    <property type="entry name" value="HisK_dim/P_dom"/>
</dbReference>
<dbReference type="PRINTS" id="PR00344">
    <property type="entry name" value="BCTRLSENSOR"/>
</dbReference>
<dbReference type="PROSITE" id="PS50885">
    <property type="entry name" value="HAMP"/>
    <property type="match status" value="1"/>
</dbReference>
<dbReference type="InterPro" id="IPR005467">
    <property type="entry name" value="His_kinase_dom"/>
</dbReference>
<evidence type="ECO:0000313" key="14">
    <source>
        <dbReference type="EMBL" id="MBK1667790.1"/>
    </source>
</evidence>
<evidence type="ECO:0000256" key="1">
    <source>
        <dbReference type="ARBA" id="ARBA00000085"/>
    </source>
</evidence>
<dbReference type="InterPro" id="IPR050428">
    <property type="entry name" value="TCS_sensor_his_kinase"/>
</dbReference>
<dbReference type="InterPro" id="IPR004358">
    <property type="entry name" value="Sig_transdc_His_kin-like_C"/>
</dbReference>
<feature type="transmembrane region" description="Helical" evidence="11">
    <location>
        <begin position="175"/>
        <end position="199"/>
    </location>
</feature>
<reference evidence="14 15" key="1">
    <citation type="journal article" date="2020" name="Microorganisms">
        <title>Osmotic Adaptation and Compatible Solute Biosynthesis of Phototrophic Bacteria as Revealed from Genome Analyses.</title>
        <authorList>
            <person name="Imhoff J.F."/>
            <person name="Rahn T."/>
            <person name="Kunzel S."/>
            <person name="Keller A."/>
            <person name="Neulinger S.C."/>
        </authorList>
    </citation>
    <scope>NUCLEOTIDE SEQUENCE [LARGE SCALE GENOMIC DNA]</scope>
    <source>
        <strain evidence="14 15">DSM 9895</strain>
    </source>
</reference>
<dbReference type="RefSeq" id="WP_200339952.1">
    <property type="nucleotide sequence ID" value="NZ_NRRL01000012.1"/>
</dbReference>
<evidence type="ECO:0000256" key="7">
    <source>
        <dbReference type="ARBA" id="ARBA00022777"/>
    </source>
</evidence>
<feature type="domain" description="HAMP" evidence="13">
    <location>
        <begin position="196"/>
        <end position="247"/>
    </location>
</feature>
<dbReference type="SUPFAM" id="SSF47384">
    <property type="entry name" value="Homodimeric domain of signal transducing histidine kinase"/>
    <property type="match status" value="1"/>
</dbReference>
<evidence type="ECO:0000259" key="12">
    <source>
        <dbReference type="PROSITE" id="PS50109"/>
    </source>
</evidence>
<evidence type="ECO:0000256" key="6">
    <source>
        <dbReference type="ARBA" id="ARBA00022692"/>
    </source>
</evidence>
<evidence type="ECO:0000256" key="4">
    <source>
        <dbReference type="ARBA" id="ARBA00022553"/>
    </source>
</evidence>
<dbReference type="SMART" id="SM00387">
    <property type="entry name" value="HATPase_c"/>
    <property type="match status" value="1"/>
</dbReference>
<dbReference type="InterPro" id="IPR003594">
    <property type="entry name" value="HATPase_dom"/>
</dbReference>
<sequence>MRLRWPISLRPGSLSFRLLAGAVLWIALALLAAGVLLTRIFAAHLEDQFATRQVALLNQLAANLEVDPKDGLTLTRGLSPPQFKTPYSGYYWQVQQPGGKALLRSRSLWDGALDLPKDTLLDGQVHRHRLTGPDGAPVIAFERAVRLPGREGRLRLAVARNAAVLDDAVQEFERALVLSLGVLGLGLIAAAVGQVAGGLRPLARLRRALAEVRAGRAQRLDGSYPAEIQPLVDDLNAVLQRNAAVVERARTQAGNLAHGLKTPLSVLSNEAGALAQAGQNAFAERIAEQTRAMQRQVDYHLARARAAAAVDVPGSRADVPAVLRRLARTLPKLHADKHLDVRAAAEGAPAFRGDRQDLEEMLGNLADNACKWAHRRVRLSARTAPVAGWLVIAVEDDGPGLPADQRAAVFDRGRRLDTSVAGSGLGLAIVAELAALYGGSVDLGDSVLGGLRATLTLPAADDG</sequence>
<keyword evidence="15" id="KW-1185">Reference proteome</keyword>
<dbReference type="Pfam" id="PF02518">
    <property type="entry name" value="HATPase_c"/>
    <property type="match status" value="1"/>
</dbReference>
<comment type="catalytic activity">
    <reaction evidence="1">
        <text>ATP + protein L-histidine = ADP + protein N-phospho-L-histidine.</text>
        <dbReference type="EC" id="2.7.13.3"/>
    </reaction>
</comment>
<dbReference type="EMBL" id="NRRL01000012">
    <property type="protein sequence ID" value="MBK1667790.1"/>
    <property type="molecule type" value="Genomic_DNA"/>
</dbReference>
<accession>A0ABS1DEF7</accession>
<keyword evidence="10 11" id="KW-0472">Membrane</keyword>
<dbReference type="PROSITE" id="PS50109">
    <property type="entry name" value="HIS_KIN"/>
    <property type="match status" value="1"/>
</dbReference>
<protein>
    <recommendedName>
        <fullName evidence="3">histidine kinase</fullName>
        <ecNumber evidence="3">2.7.13.3</ecNumber>
    </recommendedName>
</protein>
<keyword evidence="9" id="KW-0902">Two-component regulatory system</keyword>
<gene>
    <name evidence="14" type="ORF">CKO28_07050</name>
</gene>
<comment type="caution">
    <text evidence="14">The sequence shown here is derived from an EMBL/GenBank/DDBJ whole genome shotgun (WGS) entry which is preliminary data.</text>
</comment>
<dbReference type="Gene3D" id="3.30.565.10">
    <property type="entry name" value="Histidine kinase-like ATPase, C-terminal domain"/>
    <property type="match status" value="1"/>
</dbReference>
<evidence type="ECO:0000313" key="15">
    <source>
        <dbReference type="Proteomes" id="UP001296873"/>
    </source>
</evidence>
<comment type="subcellular location">
    <subcellularLocation>
        <location evidence="2">Membrane</location>
    </subcellularLocation>
</comment>
<keyword evidence="7" id="KW-0418">Kinase</keyword>
<evidence type="ECO:0000256" key="10">
    <source>
        <dbReference type="ARBA" id="ARBA00023136"/>
    </source>
</evidence>
<dbReference type="InterPro" id="IPR036097">
    <property type="entry name" value="HisK_dim/P_sf"/>
</dbReference>
<dbReference type="SUPFAM" id="SSF55874">
    <property type="entry name" value="ATPase domain of HSP90 chaperone/DNA topoisomerase II/histidine kinase"/>
    <property type="match status" value="1"/>
</dbReference>
<dbReference type="PANTHER" id="PTHR45436">
    <property type="entry name" value="SENSOR HISTIDINE KINASE YKOH"/>
    <property type="match status" value="1"/>
</dbReference>
<dbReference type="SMART" id="SM00388">
    <property type="entry name" value="HisKA"/>
    <property type="match status" value="1"/>
</dbReference>
<keyword evidence="5" id="KW-0808">Transferase</keyword>
<name>A0ABS1DEF7_9PROT</name>
<dbReference type="PANTHER" id="PTHR45436:SF5">
    <property type="entry name" value="SENSOR HISTIDINE KINASE TRCS"/>
    <property type="match status" value="1"/>
</dbReference>
<evidence type="ECO:0000256" key="3">
    <source>
        <dbReference type="ARBA" id="ARBA00012438"/>
    </source>
</evidence>
<evidence type="ECO:0000256" key="5">
    <source>
        <dbReference type="ARBA" id="ARBA00022679"/>
    </source>
</evidence>
<keyword evidence="6 11" id="KW-0812">Transmembrane</keyword>
<feature type="domain" description="Histidine kinase" evidence="12">
    <location>
        <begin position="255"/>
        <end position="461"/>
    </location>
</feature>
<dbReference type="Pfam" id="PF00512">
    <property type="entry name" value="HisKA"/>
    <property type="match status" value="1"/>
</dbReference>
<dbReference type="InterPro" id="IPR003660">
    <property type="entry name" value="HAMP_dom"/>
</dbReference>